<feature type="domain" description="CSC1/OSCA1-like 7TM region" evidence="3">
    <location>
        <begin position="814"/>
        <end position="1078"/>
    </location>
</feature>
<reference evidence="4 5" key="1">
    <citation type="journal article" date="2008" name="Nature">
        <title>The genome of Laccaria bicolor provides insights into mycorrhizal symbiosis.</title>
        <authorList>
            <person name="Martin F."/>
            <person name="Aerts A."/>
            <person name="Ahren D."/>
            <person name="Brun A."/>
            <person name="Danchin E.G.J."/>
            <person name="Duchaussoy F."/>
            <person name="Gibon J."/>
            <person name="Kohler A."/>
            <person name="Lindquist E."/>
            <person name="Pereda V."/>
            <person name="Salamov A."/>
            <person name="Shapiro H.J."/>
            <person name="Wuyts J."/>
            <person name="Blaudez D."/>
            <person name="Buee M."/>
            <person name="Brokstein P."/>
            <person name="Canbaeck B."/>
            <person name="Cohen D."/>
            <person name="Courty P.E."/>
            <person name="Coutinho P.M."/>
            <person name="Delaruelle C."/>
            <person name="Detter J.C."/>
            <person name="Deveau A."/>
            <person name="DiFazio S."/>
            <person name="Duplessis S."/>
            <person name="Fraissinet-Tachet L."/>
            <person name="Lucic E."/>
            <person name="Frey-Klett P."/>
            <person name="Fourrey C."/>
            <person name="Feussner I."/>
            <person name="Gay G."/>
            <person name="Grimwood J."/>
            <person name="Hoegger P.J."/>
            <person name="Jain P."/>
            <person name="Kilaru S."/>
            <person name="Labbe J."/>
            <person name="Lin Y.C."/>
            <person name="Legue V."/>
            <person name="Le Tacon F."/>
            <person name="Marmeisse R."/>
            <person name="Melayah D."/>
            <person name="Montanini B."/>
            <person name="Muratet M."/>
            <person name="Nehls U."/>
            <person name="Niculita-Hirzel H."/>
            <person name="Oudot-Le Secq M.P."/>
            <person name="Peter M."/>
            <person name="Quesneville H."/>
            <person name="Rajashekar B."/>
            <person name="Reich M."/>
            <person name="Rouhier N."/>
            <person name="Schmutz J."/>
            <person name="Yin T."/>
            <person name="Chalot M."/>
            <person name="Henrissat B."/>
            <person name="Kuees U."/>
            <person name="Lucas S."/>
            <person name="Van de Peer Y."/>
            <person name="Podila G.K."/>
            <person name="Polle A."/>
            <person name="Pukkila P.J."/>
            <person name="Richardson P.M."/>
            <person name="Rouze P."/>
            <person name="Sanders I.R."/>
            <person name="Stajich J.E."/>
            <person name="Tunlid A."/>
            <person name="Tuskan G."/>
            <person name="Grigoriev I.V."/>
        </authorList>
    </citation>
    <scope>NUCLEOTIDE SEQUENCE [LARGE SCALE GENOMIC DNA]</scope>
    <source>
        <strain evidence="5">S238N-H82 / ATCC MYA-4686</strain>
    </source>
</reference>
<evidence type="ECO:0000256" key="2">
    <source>
        <dbReference type="SAM" id="Phobius"/>
    </source>
</evidence>
<keyword evidence="5" id="KW-1185">Reference proteome</keyword>
<feature type="transmembrane region" description="Helical" evidence="2">
    <location>
        <begin position="942"/>
        <end position="967"/>
    </location>
</feature>
<name>B0CRS4_LACBS</name>
<dbReference type="PANTHER" id="PTHR13018:SF5">
    <property type="entry name" value="RE44586P"/>
    <property type="match status" value="1"/>
</dbReference>
<keyword evidence="2" id="KW-0472">Membrane</keyword>
<dbReference type="GO" id="GO:0005886">
    <property type="term" value="C:plasma membrane"/>
    <property type="evidence" value="ECO:0007669"/>
    <property type="project" value="TreeGrafter"/>
</dbReference>
<feature type="compositionally biased region" description="Basic and acidic residues" evidence="1">
    <location>
        <begin position="402"/>
        <end position="415"/>
    </location>
</feature>
<feature type="transmembrane region" description="Helical" evidence="2">
    <location>
        <begin position="311"/>
        <end position="331"/>
    </location>
</feature>
<dbReference type="Proteomes" id="UP000001194">
    <property type="component" value="Unassembled WGS sequence"/>
</dbReference>
<dbReference type="GO" id="GO:0005227">
    <property type="term" value="F:calcium-activated cation channel activity"/>
    <property type="evidence" value="ECO:0007669"/>
    <property type="project" value="InterPro"/>
</dbReference>
<protein>
    <submittedName>
        <fullName evidence="4">Predicted protein</fullName>
    </submittedName>
</protein>
<feature type="transmembrane region" description="Helical" evidence="2">
    <location>
        <begin position="996"/>
        <end position="1020"/>
    </location>
</feature>
<dbReference type="RefSeq" id="XP_001873456.1">
    <property type="nucleotide sequence ID" value="XM_001873421.1"/>
</dbReference>
<feature type="transmembrane region" description="Helical" evidence="2">
    <location>
        <begin position="809"/>
        <end position="836"/>
    </location>
</feature>
<feature type="region of interest" description="Disordered" evidence="1">
    <location>
        <begin position="389"/>
        <end position="416"/>
    </location>
</feature>
<dbReference type="OrthoDB" id="2591106at2759"/>
<evidence type="ECO:0000256" key="1">
    <source>
        <dbReference type="SAM" id="MobiDB-lite"/>
    </source>
</evidence>
<dbReference type="Pfam" id="PF02714">
    <property type="entry name" value="RSN1_7TM"/>
    <property type="match status" value="1"/>
</dbReference>
<feature type="region of interest" description="Disordered" evidence="1">
    <location>
        <begin position="1"/>
        <end position="49"/>
    </location>
</feature>
<keyword evidence="2" id="KW-0812">Transmembrane</keyword>
<feature type="transmembrane region" description="Helical" evidence="2">
    <location>
        <begin position="905"/>
        <end position="930"/>
    </location>
</feature>
<feature type="region of interest" description="Disordered" evidence="1">
    <location>
        <begin position="656"/>
        <end position="687"/>
    </location>
</feature>
<feature type="transmembrane region" description="Helical" evidence="2">
    <location>
        <begin position="1086"/>
        <end position="1106"/>
    </location>
</feature>
<dbReference type="GeneID" id="6069086"/>
<feature type="transmembrane region" description="Helical" evidence="2">
    <location>
        <begin position="223"/>
        <end position="244"/>
    </location>
</feature>
<evidence type="ECO:0000313" key="4">
    <source>
        <dbReference type="EMBL" id="EDR15248.1"/>
    </source>
</evidence>
<proteinExistence type="predicted"/>
<accession>B0CRS4</accession>
<keyword evidence="2" id="KW-1133">Transmembrane helix</keyword>
<evidence type="ECO:0000259" key="3">
    <source>
        <dbReference type="Pfam" id="PF02714"/>
    </source>
</evidence>
<gene>
    <name evidence="4" type="ORF">LACBIDRAFT_291746</name>
</gene>
<dbReference type="KEGG" id="lbc:LACBIDRAFT_291746"/>
<feature type="transmembrane region" description="Helical" evidence="2">
    <location>
        <begin position="129"/>
        <end position="150"/>
    </location>
</feature>
<dbReference type="InterPro" id="IPR003864">
    <property type="entry name" value="CSC1/OSCA1-like_7TM"/>
</dbReference>
<feature type="transmembrane region" description="Helical" evidence="2">
    <location>
        <begin position="856"/>
        <end position="884"/>
    </location>
</feature>
<dbReference type="HOGENOM" id="CLU_005496_0_0_1"/>
<sequence length="1286" mass="140910">MNAYLRPRHTLNDSSSTSIPIASSGQPSAIPTDTNIPISASQTGPVSSTADPTISGIFAFTTTFPVTTVTQPSTTFTSFSVSVLSPASSTSHLSSSASPSAAFSTTTPYTLSNEIICAGKGLDAASAGLLSALVVPSLFGLILWLIFAILRPRYRQVYGLREWFVQQDLRPKPLGSSFFGFLFPHVPLVPDVPSDVSNAGRSASQDATLFPSDEELNQRTLWVAFRIVLGWSVLALAGALPLYLVSTPCNAALPSASTFEGGYSTLQDLSLLRLLRLLDIRNSTSTAQSSLHSRGEAPIDPHDPQHARIRIIVLTAFALVLALAPALWKIIKEFNELVAFRQRWLEVKCEGKDLGWLSATQAQGFATWGEKQLKDYLVKIGLSSQLGDAAKRNGSQSRRPIRMREEEQPLHRNEEMTSEVDIQSLFSIGDTQRLALLIDERDEILENLEIAETRYISSFRVTTPDPSILDFVPPPPADPSRPYISRPLPLGPQPRTRRRRRAMNRAFASSSLAPASFVGPSSYYKLRGVRGVSGGRFADSNDQIPSFSDSINSRVIGSRFLEVNRNSVAYGRLPLGSHVGVERTTGELGPVSENGSWVPPIPNPRLFGPNYGLESYDENLLVDEHGFMRGDSIFEQPEEEVLSDEWVDVAKEEGERDFDSDFNGPIPTAGPSNFMRRPKKEKVPSTRRETFPLRADHRSNPESIPPPHLRLQPSQPFVRPLEGLNFDDLGHVYSDITQWRSRLKIINAEIANAQNDSYNDIASGQNIKGWLMVGRGLRYIPGMQLIEGRAKEDIRWDVLQNERSWMDAAMLWAIIIVVMVILAAGLTAAAGLAVAGAPDVAHYLPFLQGLLTKNPLATGIATVLAPAVAATVFIILALLVVNWVAGIHGSVSISGNQLLVFKITFFLLTAVGTIWLVAIGAILFAIQAFTQNSAPARSVANGSIYISILALTLVINVAIIFPACLMLQPFRLWRVIRAEKHAITPRQRFRAVYPRTYNPSFAIGACVLAIVFASTFTLIFPLMAPAVVVLLLLTVIAHRYLVGYVYARTHSQTGGLLQIWLLRRFGTLLSFQPILLGLIFLSRGFWIEGGILAGAGIFVILFVEVYTSWKTRVPGRGSLSPITQNSLERFESGADRYLEMEEDTVNGSSVRDPRTRGSMASVLEMMSLTLAVMPSASTYRGPIPLHTETLDDLTATERAARTHPDAPPHLPPLPFADHAEEMAGILYAPELIAPPPIIWLPNDSAGVARSEAVDLQKYHELQVTLDVTAAQEDVNPRRSASSRTSR</sequence>
<feature type="compositionally biased region" description="Polar residues" evidence="1">
    <location>
        <begin position="25"/>
        <end position="49"/>
    </location>
</feature>
<feature type="transmembrane region" description="Helical" evidence="2">
    <location>
        <begin position="1026"/>
        <end position="1047"/>
    </location>
</feature>
<feature type="transmembrane region" description="Helical" evidence="2">
    <location>
        <begin position="1059"/>
        <end position="1080"/>
    </location>
</feature>
<feature type="compositionally biased region" description="Low complexity" evidence="1">
    <location>
        <begin position="14"/>
        <end position="24"/>
    </location>
</feature>
<dbReference type="PANTHER" id="PTHR13018">
    <property type="entry name" value="PROBABLE MEMBRANE PROTEIN DUF221-RELATED"/>
    <property type="match status" value="1"/>
</dbReference>
<dbReference type="InParanoid" id="B0CRS4"/>
<organism evidence="5">
    <name type="scientific">Laccaria bicolor (strain S238N-H82 / ATCC MYA-4686)</name>
    <name type="common">Bicoloured deceiver</name>
    <name type="synonym">Laccaria laccata var. bicolor</name>
    <dbReference type="NCBI Taxonomy" id="486041"/>
    <lineage>
        <taxon>Eukaryota</taxon>
        <taxon>Fungi</taxon>
        <taxon>Dikarya</taxon>
        <taxon>Basidiomycota</taxon>
        <taxon>Agaricomycotina</taxon>
        <taxon>Agaricomycetes</taxon>
        <taxon>Agaricomycetidae</taxon>
        <taxon>Agaricales</taxon>
        <taxon>Agaricineae</taxon>
        <taxon>Hydnangiaceae</taxon>
        <taxon>Laccaria</taxon>
    </lineage>
</organism>
<evidence type="ECO:0000313" key="5">
    <source>
        <dbReference type="Proteomes" id="UP000001194"/>
    </source>
</evidence>
<dbReference type="InterPro" id="IPR045122">
    <property type="entry name" value="Csc1-like"/>
</dbReference>
<dbReference type="EMBL" id="DS547091">
    <property type="protein sequence ID" value="EDR15248.1"/>
    <property type="molecule type" value="Genomic_DNA"/>
</dbReference>